<dbReference type="Pfam" id="PF20499">
    <property type="entry name" value="DUF6729"/>
    <property type="match status" value="1"/>
</dbReference>
<feature type="compositionally biased region" description="Basic residues" evidence="10">
    <location>
        <begin position="11"/>
        <end position="20"/>
    </location>
</feature>
<dbReference type="Proteomes" id="UP000284706">
    <property type="component" value="Unassembled WGS sequence"/>
</dbReference>
<proteinExistence type="predicted"/>
<evidence type="ECO:0000259" key="12">
    <source>
        <dbReference type="Pfam" id="PF20499"/>
    </source>
</evidence>
<evidence type="ECO:0000256" key="6">
    <source>
        <dbReference type="ARBA" id="ARBA00022842"/>
    </source>
</evidence>
<dbReference type="STRING" id="231916.A0A409VXT3"/>
<keyword evidence="4" id="KW-0378">Hydrolase</keyword>
<comment type="caution">
    <text evidence="13">The sequence shown here is derived from an EMBL/GenBank/DDBJ whole genome shotgun (WGS) entry which is preliminary data.</text>
</comment>
<dbReference type="Pfam" id="PF01612">
    <property type="entry name" value="DNA_pol_A_exo1"/>
    <property type="match status" value="1"/>
</dbReference>
<feature type="region of interest" description="Disordered" evidence="10">
    <location>
        <begin position="146"/>
        <end position="177"/>
    </location>
</feature>
<sequence length="1488" mass="167331">SDHRDDPAVPSKKRKVGRPKGSKDGPRHPNAPPRGRPRHATRTPETGSGVHSEIDHDITAETDDEFEYDEISSAILLGLEEIEAANSQKQGTSSASTPGSTLAPGHVKASRKDRAPTDSRERELQFRHLRKAVERSQARPFFSQKVALGSDQCGESEDDADADDEVDNGPLGGRAESGGDGCKEAWFAQPKYMPDWLYKYFSDVVAPLIFTKDGRTLQQPSSFTDNKVYSPPSFWLGTVEPVFSLSRHNFRPEALYRPRVFLWLPHFFVSDLRCPSCRLPLEKNGACPPRRVTDIEDSFYIVTWNYYCRKGCRKYFRGWNPMLLGSLPRYLQLAFPAVLSRKSGLSHRIISQLRVGNQHKMGPAGVRSLLLEMHTRKFNVLQVQYLEAVFELVRGRQEIDSQSQATSQTQTLLHQYIETTVPPFGDFGDCQRYSGFVPSERYLARMLNKCIERDERDANQHTSCLPPDQIAIDDSHKVNKHMAKEAGSPVYNALWTCMDSRYIRAQVLAFTKAHEERNGALQGIADSTRRYGFDQPKIAFSDDPVKDSSMLRAAFPSLFESLTPMAAAYGLKSIDLPDSVNISWLGTAELAENMVSTIMSGLEDSADSHIWVGFDAEWNISRQVGVSIIQLAPSSMPLDIFVIPVHKFRDRLPPSLLRLLISDRVFKVGSNVKGDLSRLQKQFPQLSGQLSFNVIDLKLYCVDRGIIARKDAGSLEVLCQKVLHSYLPKPDALRRHDNWETPSLGPDYLNYASLDVYATRLIFEEASKRALIERPSFDSPSGTKVALLIQEGGDPIAYGKISNIQPPSFDSIRLKTPQRNRLLIDIDDVLNPAAAAILHVSRNSRSKTKSGAFTLGELRAASSNSTFKVVSPTALLAFDLRTPEENQRPSSIPLRVAEPPNDDRLLSCISQYEEDPLEPVEDFGADDQAEAINEGNLEMLEAYSAITQKQQGKQRELDSGHPFPDASFSSDFILSLQELVNKPPDMNDVYTKVKKDIFHAFHMIPVPVNHGLRPAFLRSLRDHLLRWDPDSRSAVHAVCQEAFNLTFDQMLARNPRFIAERTPRFIPSPSILVPAISHVFNTFGNALDAKTNQPLFTKRAWEKANAVLELARQGYLSDNPDVILYEKAGIDKYGLQKWRCLRGTNKVEGGPHGDIYRKFGALNDHRTWYNLQAYAAHQFGLDWDYHHDLGLINRTAFLLNYLSDSLDGAKSYADWTNGDLYEVSIEQFGICAFPGPFYINFQDTYIIDKIFCHRSDALRIRLAMDPYTDGCETVFPLNPSDDWLRKRQKLALPVLPPTTPEARQYFFKKFREITFQIASNGGQGKVDYEGFAKEWNRTADGKYRYYVTTEVLTAYAKSWEKNTNIKASQELISEQLQSIRQTAQVFAAPIQEFPEYLTSSPYSYQPNRGLLDIGDELDSLPASISTSLTTSHPIILPQHTPSTSYTPYSTSHVTPALSHCLPTPIVLSPPPPVPAPQSSLQPDISFEE</sequence>
<organism evidence="13 14">
    <name type="scientific">Gymnopilus dilepis</name>
    <dbReference type="NCBI Taxonomy" id="231916"/>
    <lineage>
        <taxon>Eukaryota</taxon>
        <taxon>Fungi</taxon>
        <taxon>Dikarya</taxon>
        <taxon>Basidiomycota</taxon>
        <taxon>Agaricomycotina</taxon>
        <taxon>Agaricomycetes</taxon>
        <taxon>Agaricomycetidae</taxon>
        <taxon>Agaricales</taxon>
        <taxon>Agaricineae</taxon>
        <taxon>Hymenogastraceae</taxon>
        <taxon>Gymnopilus</taxon>
    </lineage>
</organism>
<evidence type="ECO:0000256" key="4">
    <source>
        <dbReference type="ARBA" id="ARBA00022801"/>
    </source>
</evidence>
<evidence type="ECO:0000313" key="13">
    <source>
        <dbReference type="EMBL" id="PPQ71065.1"/>
    </source>
</evidence>
<keyword evidence="14" id="KW-1185">Reference proteome</keyword>
<evidence type="ECO:0000256" key="9">
    <source>
        <dbReference type="ARBA" id="ARBA00042761"/>
    </source>
</evidence>
<keyword evidence="7" id="KW-0539">Nucleus</keyword>
<feature type="compositionally biased region" description="Acidic residues" evidence="10">
    <location>
        <begin position="154"/>
        <end position="167"/>
    </location>
</feature>
<evidence type="ECO:0000256" key="2">
    <source>
        <dbReference type="ARBA" id="ARBA00022722"/>
    </source>
</evidence>
<reference evidence="13 14" key="1">
    <citation type="journal article" date="2018" name="Evol. Lett.">
        <title>Horizontal gene cluster transfer increased hallucinogenic mushroom diversity.</title>
        <authorList>
            <person name="Reynolds H.T."/>
            <person name="Vijayakumar V."/>
            <person name="Gluck-Thaler E."/>
            <person name="Korotkin H.B."/>
            <person name="Matheny P.B."/>
            <person name="Slot J.C."/>
        </authorList>
    </citation>
    <scope>NUCLEOTIDE SEQUENCE [LARGE SCALE GENOMIC DNA]</scope>
    <source>
        <strain evidence="13 14">SRW20</strain>
    </source>
</reference>
<feature type="region of interest" description="Disordered" evidence="10">
    <location>
        <begin position="1468"/>
        <end position="1488"/>
    </location>
</feature>
<feature type="region of interest" description="Disordered" evidence="10">
    <location>
        <begin position="1"/>
        <end position="66"/>
    </location>
</feature>
<feature type="region of interest" description="Disordered" evidence="10">
    <location>
        <begin position="85"/>
        <end position="123"/>
    </location>
</feature>
<dbReference type="InParanoid" id="A0A409VXT3"/>
<dbReference type="InterPro" id="IPR046616">
    <property type="entry name" value="DUF6729"/>
</dbReference>
<dbReference type="GO" id="GO:0046872">
    <property type="term" value="F:metal ion binding"/>
    <property type="evidence" value="ECO:0007669"/>
    <property type="project" value="UniProtKB-KW"/>
</dbReference>
<keyword evidence="6" id="KW-0460">Magnesium</keyword>
<gene>
    <name evidence="13" type="ORF">CVT26_011467</name>
</gene>
<feature type="domain" description="DUF6729" evidence="12">
    <location>
        <begin position="251"/>
        <end position="409"/>
    </location>
</feature>
<dbReference type="InterPro" id="IPR036397">
    <property type="entry name" value="RNaseH_sf"/>
</dbReference>
<comment type="subcellular location">
    <subcellularLocation>
        <location evidence="1">Nucleus</location>
    </subcellularLocation>
</comment>
<evidence type="ECO:0000256" key="8">
    <source>
        <dbReference type="ARBA" id="ARBA00040531"/>
    </source>
</evidence>
<feature type="compositionally biased region" description="Basic and acidic residues" evidence="10">
    <location>
        <begin position="110"/>
        <end position="123"/>
    </location>
</feature>
<dbReference type="OrthoDB" id="1920326at2759"/>
<dbReference type="GO" id="GO:0006139">
    <property type="term" value="P:nucleobase-containing compound metabolic process"/>
    <property type="evidence" value="ECO:0007669"/>
    <property type="project" value="InterPro"/>
</dbReference>
<keyword evidence="3" id="KW-0479">Metal-binding</keyword>
<dbReference type="SUPFAM" id="SSF53098">
    <property type="entry name" value="Ribonuclease H-like"/>
    <property type="match status" value="1"/>
</dbReference>
<dbReference type="PANTHER" id="PTHR13620:SF109">
    <property type="entry name" value="3'-5' EXONUCLEASE"/>
    <property type="match status" value="1"/>
</dbReference>
<name>A0A409VXT3_9AGAR</name>
<feature type="non-terminal residue" evidence="13">
    <location>
        <position position="1"/>
    </location>
</feature>
<feature type="compositionally biased region" description="Polar residues" evidence="10">
    <location>
        <begin position="85"/>
        <end position="100"/>
    </location>
</feature>
<dbReference type="PANTHER" id="PTHR13620">
    <property type="entry name" value="3-5 EXONUCLEASE"/>
    <property type="match status" value="1"/>
</dbReference>
<evidence type="ECO:0000256" key="5">
    <source>
        <dbReference type="ARBA" id="ARBA00022839"/>
    </source>
</evidence>
<keyword evidence="5" id="KW-0269">Exonuclease</keyword>
<evidence type="ECO:0000313" key="14">
    <source>
        <dbReference type="Proteomes" id="UP000284706"/>
    </source>
</evidence>
<protein>
    <recommendedName>
        <fullName evidence="8">3'-5' exonuclease</fullName>
    </recommendedName>
    <alternativeName>
        <fullName evidence="9">Werner Syndrome-like exonuclease</fullName>
    </alternativeName>
</protein>
<dbReference type="GO" id="GO:0003676">
    <property type="term" value="F:nucleic acid binding"/>
    <property type="evidence" value="ECO:0007669"/>
    <property type="project" value="InterPro"/>
</dbReference>
<evidence type="ECO:0000256" key="3">
    <source>
        <dbReference type="ARBA" id="ARBA00022723"/>
    </source>
</evidence>
<evidence type="ECO:0000259" key="11">
    <source>
        <dbReference type="Pfam" id="PF01612"/>
    </source>
</evidence>
<keyword evidence="2" id="KW-0540">Nuclease</keyword>
<dbReference type="Gene3D" id="3.30.420.10">
    <property type="entry name" value="Ribonuclease H-like superfamily/Ribonuclease H"/>
    <property type="match status" value="1"/>
</dbReference>
<accession>A0A409VXT3</accession>
<evidence type="ECO:0000256" key="10">
    <source>
        <dbReference type="SAM" id="MobiDB-lite"/>
    </source>
</evidence>
<dbReference type="InterPro" id="IPR051132">
    <property type="entry name" value="3-5_Exonuclease_domain"/>
</dbReference>
<evidence type="ECO:0000256" key="7">
    <source>
        <dbReference type="ARBA" id="ARBA00023242"/>
    </source>
</evidence>
<dbReference type="InterPro" id="IPR012337">
    <property type="entry name" value="RNaseH-like_sf"/>
</dbReference>
<evidence type="ECO:0000256" key="1">
    <source>
        <dbReference type="ARBA" id="ARBA00004123"/>
    </source>
</evidence>
<dbReference type="GO" id="GO:0005634">
    <property type="term" value="C:nucleus"/>
    <property type="evidence" value="ECO:0007669"/>
    <property type="project" value="UniProtKB-SubCell"/>
</dbReference>
<feature type="domain" description="3'-5' exonuclease" evidence="11">
    <location>
        <begin position="611"/>
        <end position="764"/>
    </location>
</feature>
<dbReference type="EMBL" id="NHYE01005517">
    <property type="protein sequence ID" value="PPQ71065.1"/>
    <property type="molecule type" value="Genomic_DNA"/>
</dbReference>
<dbReference type="InterPro" id="IPR002562">
    <property type="entry name" value="3'-5'_exonuclease_dom"/>
</dbReference>
<dbReference type="GO" id="GO:0008408">
    <property type="term" value="F:3'-5' exonuclease activity"/>
    <property type="evidence" value="ECO:0007669"/>
    <property type="project" value="InterPro"/>
</dbReference>